<organism evidence="4">
    <name type="scientific">Absidia glauca</name>
    <name type="common">Pin mould</name>
    <dbReference type="NCBI Taxonomy" id="4829"/>
    <lineage>
        <taxon>Eukaryota</taxon>
        <taxon>Fungi</taxon>
        <taxon>Fungi incertae sedis</taxon>
        <taxon>Mucoromycota</taxon>
        <taxon>Mucoromycotina</taxon>
        <taxon>Mucoromycetes</taxon>
        <taxon>Mucorales</taxon>
        <taxon>Cunninghamellaceae</taxon>
        <taxon>Absidia</taxon>
    </lineage>
</organism>
<reference evidence="4" key="1">
    <citation type="submission" date="2016-04" db="EMBL/GenBank/DDBJ databases">
        <authorList>
            <person name="Evans L.H."/>
            <person name="Alamgir A."/>
            <person name="Owens N."/>
            <person name="Weber N.D."/>
            <person name="Virtaneva K."/>
            <person name="Barbian K."/>
            <person name="Babar A."/>
            <person name="Rosenke K."/>
        </authorList>
    </citation>
    <scope>NUCLEOTIDE SEQUENCE [LARGE SCALE GENOMIC DNA]</scope>
    <source>
        <strain evidence="4">CBS 101.48</strain>
    </source>
</reference>
<feature type="non-terminal residue" evidence="4">
    <location>
        <position position="1"/>
    </location>
</feature>
<dbReference type="InterPro" id="IPR010095">
    <property type="entry name" value="Cas12f1-like_TNB"/>
</dbReference>
<feature type="domain" description="Cas12f1-like TNB" evidence="3">
    <location>
        <begin position="454"/>
        <end position="510"/>
    </location>
</feature>
<evidence type="ECO:0000259" key="3">
    <source>
        <dbReference type="Pfam" id="PF07282"/>
    </source>
</evidence>
<evidence type="ECO:0000256" key="1">
    <source>
        <dbReference type="ARBA" id="ARBA00023125"/>
    </source>
</evidence>
<protein>
    <recommendedName>
        <fullName evidence="3">Cas12f1-like TNB domain-containing protein</fullName>
    </recommendedName>
</protein>
<keyword evidence="1" id="KW-0238">DNA-binding</keyword>
<feature type="region of interest" description="Disordered" evidence="2">
    <location>
        <begin position="281"/>
        <end position="317"/>
    </location>
</feature>
<accession>A0A163KBR7</accession>
<dbReference type="Pfam" id="PF07282">
    <property type="entry name" value="Cas12f1-like_TNB"/>
    <property type="match status" value="1"/>
</dbReference>
<name>A0A163KBR7_ABSGL</name>
<evidence type="ECO:0000313" key="4">
    <source>
        <dbReference type="EMBL" id="SAM09656.1"/>
    </source>
</evidence>
<sequence length="531" mass="60376">LSADPGSLVPVCIAIINIYDQYGAEEHEDPVRTYGFSILPVPSTHRRFVSLVPENVKKRTGYNGRISREDGPSFLHSYRIFYEVFQFRKLGIASFQDFLTRHEARLPMFYGYILTDGVSMNFVFARIPPPSRIELYAPDFNNSRDIIGRRMNTIGLDPGRRDIITTASGIGDATYATRQVSTIEYQAISGAAKRSQYLEIQKATTFITNDDGAVSTMENLKSTLPTLKTASTDEMRQSIQTHLSYLNHASTFYGIDQSRRRFKAYQGTQRTIATTANIVLNGGKKFDRNRRNKEQTKRNRKHRRNKTKKRRRNATRRQELIKAQYYAVAGQISQLRQQMDLVDGAIMALEQVNAFDTSGFLEGMRNQRISMDETHQQQVIEEQRLQYNYLFELGGSTIKGRKKDRHGSNHTTTTTVPLVAFGAGMMGTDQSHIHGYPVGSTNIIRRHLLERQRRALCVVAHTNEYLTSQICHVCETRMPNTVLDCREVYALKSCDHCAKIVNRDKNAASNMYRIMESGLAGLGRPLSLSRS</sequence>
<proteinExistence type="predicted"/>
<evidence type="ECO:0000256" key="2">
    <source>
        <dbReference type="SAM" id="MobiDB-lite"/>
    </source>
</evidence>
<feature type="compositionally biased region" description="Basic residues" evidence="2">
    <location>
        <begin position="298"/>
        <end position="315"/>
    </location>
</feature>
<dbReference type="InParanoid" id="A0A163KBR7"/>
<evidence type="ECO:0000313" key="5">
    <source>
        <dbReference type="Proteomes" id="UP000078561"/>
    </source>
</evidence>
<dbReference type="EMBL" id="LT555164">
    <property type="protein sequence ID" value="SAM09656.1"/>
    <property type="molecule type" value="Genomic_DNA"/>
</dbReference>
<dbReference type="AlphaFoldDB" id="A0A163KBR7"/>
<keyword evidence="5" id="KW-1185">Reference proteome</keyword>
<dbReference type="OrthoDB" id="2289518at2759"/>
<dbReference type="STRING" id="4829.A0A163KBR7"/>
<dbReference type="GO" id="GO:0003677">
    <property type="term" value="F:DNA binding"/>
    <property type="evidence" value="ECO:0007669"/>
    <property type="project" value="UniProtKB-KW"/>
</dbReference>
<gene>
    <name evidence="4" type="primary">ABSGL_15357.1 scaffold 16604</name>
</gene>
<dbReference type="Proteomes" id="UP000078561">
    <property type="component" value="Unassembled WGS sequence"/>
</dbReference>